<sequence>MTTAAEPNYILSAGLGRFASQDANAAKNFGPQASEKTRELLAVSIAQARDAGFEVIGEDVNPGDPDDTIKRFSAQLESRQWVAVNVGFGIRGNKDHTVLFERILEACRTIRPEAKIIFSNGPDEVFTAIKRNFPGSLQIGYDVVVMSVKHGVIVLDV</sequence>
<protein>
    <submittedName>
        <fullName evidence="1">Uncharacterized protein</fullName>
    </submittedName>
</protein>
<dbReference type="Proteomes" id="UP001308179">
    <property type="component" value="Unassembled WGS sequence"/>
</dbReference>
<accession>A0ABR0KX10</accession>
<comment type="caution">
    <text evidence="1">The sequence shown here is derived from an EMBL/GenBank/DDBJ whole genome shotgun (WGS) entry which is preliminary data.</text>
</comment>
<evidence type="ECO:0000313" key="2">
    <source>
        <dbReference type="Proteomes" id="UP001308179"/>
    </source>
</evidence>
<gene>
    <name evidence="1" type="ORF">LTR32_007128</name>
</gene>
<organism evidence="1 2">
    <name type="scientific">Rachicladosporium monterosium</name>
    <dbReference type="NCBI Taxonomy" id="1507873"/>
    <lineage>
        <taxon>Eukaryota</taxon>
        <taxon>Fungi</taxon>
        <taxon>Dikarya</taxon>
        <taxon>Ascomycota</taxon>
        <taxon>Pezizomycotina</taxon>
        <taxon>Dothideomycetes</taxon>
        <taxon>Dothideomycetidae</taxon>
        <taxon>Cladosporiales</taxon>
        <taxon>Cladosporiaceae</taxon>
        <taxon>Rachicladosporium</taxon>
    </lineage>
</organism>
<evidence type="ECO:0000313" key="1">
    <source>
        <dbReference type="EMBL" id="KAK5139908.1"/>
    </source>
</evidence>
<keyword evidence="2" id="KW-1185">Reference proteome</keyword>
<dbReference type="EMBL" id="JAVRRR010000961">
    <property type="protein sequence ID" value="KAK5139908.1"/>
    <property type="molecule type" value="Genomic_DNA"/>
</dbReference>
<reference evidence="1 2" key="1">
    <citation type="submission" date="2023-08" db="EMBL/GenBank/DDBJ databases">
        <title>Black Yeasts Isolated from many extreme environments.</title>
        <authorList>
            <person name="Coleine C."/>
            <person name="Stajich J.E."/>
            <person name="Selbmann L."/>
        </authorList>
    </citation>
    <scope>NUCLEOTIDE SEQUENCE [LARGE SCALE GENOMIC DNA]</scope>
    <source>
        <strain evidence="1 2">CCFEE 5386</strain>
    </source>
</reference>
<proteinExistence type="predicted"/>
<name>A0ABR0KX10_9PEZI</name>